<protein>
    <submittedName>
        <fullName evidence="2">Type VI secretion system-associated protein TagO</fullName>
    </submittedName>
</protein>
<accession>A0ABT5LBP6</accession>
<name>A0ABT5LBP6_9GAMM</name>
<dbReference type="Proteomes" id="UP001217178">
    <property type="component" value="Unassembled WGS sequence"/>
</dbReference>
<feature type="chain" id="PRO_5045682679" evidence="1">
    <location>
        <begin position="19"/>
        <end position="159"/>
    </location>
</feature>
<gene>
    <name evidence="2" type="ORF">PSI23_03235</name>
</gene>
<reference evidence="2 3" key="1">
    <citation type="submission" date="2023-02" db="EMBL/GenBank/DDBJ databases">
        <title>Entomopathogenic bacteria.</title>
        <authorList>
            <person name="Machado R.A."/>
        </authorList>
    </citation>
    <scope>NUCLEOTIDE SEQUENCE [LARGE SCALE GENOMIC DNA]</scope>
    <source>
        <strain evidence="2 3">XENO-10</strain>
    </source>
</reference>
<sequence>MKNILVVASLLLSSSVFASNYEKLGDWSVRKEENKLTDQTDYYAILPATDRDVSLVLRCQNNKTEAYLSMKDYMGGGHGSKVTLRLDKGKPIVQTWGMGERGTSLFAPKSLQLIQSLVGKKNMIVGYEPYGKSQTIAEFNIDNIDVIATSISSACNWKM</sequence>
<evidence type="ECO:0000256" key="1">
    <source>
        <dbReference type="SAM" id="SignalP"/>
    </source>
</evidence>
<dbReference type="EMBL" id="JAQRFI010000004">
    <property type="protein sequence ID" value="MDC9588354.1"/>
    <property type="molecule type" value="Genomic_DNA"/>
</dbReference>
<keyword evidence="1" id="KW-0732">Signal</keyword>
<proteinExistence type="predicted"/>
<evidence type="ECO:0000313" key="2">
    <source>
        <dbReference type="EMBL" id="MDC9588354.1"/>
    </source>
</evidence>
<comment type="caution">
    <text evidence="2">The sequence shown here is derived from an EMBL/GenBank/DDBJ whole genome shotgun (WGS) entry which is preliminary data.</text>
</comment>
<dbReference type="RefSeq" id="WP_273553726.1">
    <property type="nucleotide sequence ID" value="NZ_JAQRFI010000004.1"/>
</dbReference>
<keyword evidence="3" id="KW-1185">Reference proteome</keyword>
<evidence type="ECO:0000313" key="3">
    <source>
        <dbReference type="Proteomes" id="UP001217178"/>
    </source>
</evidence>
<organism evidence="2 3">
    <name type="scientific">Xenorhabdus yunnanensis</name>
    <dbReference type="NCBI Taxonomy" id="3025878"/>
    <lineage>
        <taxon>Bacteria</taxon>
        <taxon>Pseudomonadati</taxon>
        <taxon>Pseudomonadota</taxon>
        <taxon>Gammaproteobacteria</taxon>
        <taxon>Enterobacterales</taxon>
        <taxon>Morganellaceae</taxon>
        <taxon>Xenorhabdus</taxon>
    </lineage>
</organism>
<feature type="signal peptide" evidence="1">
    <location>
        <begin position="1"/>
        <end position="18"/>
    </location>
</feature>